<comment type="similarity">
    <text evidence="5 12">Belongs to the purine/pyrimidine phosphoribosyltransferase family.</text>
</comment>
<evidence type="ECO:0000256" key="7">
    <source>
        <dbReference type="ARBA" id="ARBA00011893"/>
    </source>
</evidence>
<dbReference type="InterPro" id="IPR000836">
    <property type="entry name" value="PRTase_dom"/>
</dbReference>
<dbReference type="CDD" id="cd06223">
    <property type="entry name" value="PRTases_typeI"/>
    <property type="match status" value="1"/>
</dbReference>
<dbReference type="InterPro" id="IPR029057">
    <property type="entry name" value="PRTase-like"/>
</dbReference>
<sequence length="179" mass="18358">MDATTLAGRSRALIRDVPDYPRAGVTFKDITPLLADGPAFSAVVTELAERTRALGGVDLVAGMEARGFILGAPVAAALGVGFVPVRKAGKLPGPTLAAAFRLEYGDATIEVRPDTIPDGARVLVLDDVLATGGTAAATADLVERAGGVVAGLAFLLELTFLAGRDRLAGRHLDVLLTEA</sequence>
<dbReference type="SUPFAM" id="SSF53271">
    <property type="entry name" value="PRTase-like"/>
    <property type="match status" value="1"/>
</dbReference>
<protein>
    <recommendedName>
        <fullName evidence="7 12">Adenine phosphoribosyltransferase</fullName>
        <shortName evidence="12">APRT</shortName>
        <ecNumber evidence="7 12">2.4.2.7</ecNumber>
    </recommendedName>
</protein>
<proteinExistence type="inferred from homology"/>
<keyword evidence="10 12" id="KW-0808">Transferase</keyword>
<dbReference type="UniPathway" id="UPA00588">
    <property type="reaction ID" value="UER00646"/>
</dbReference>
<dbReference type="Proteomes" id="UP000321181">
    <property type="component" value="Unassembled WGS sequence"/>
</dbReference>
<evidence type="ECO:0000256" key="2">
    <source>
        <dbReference type="ARBA" id="ARBA00003968"/>
    </source>
</evidence>
<dbReference type="GO" id="GO:0003999">
    <property type="term" value="F:adenine phosphoribosyltransferase activity"/>
    <property type="evidence" value="ECO:0007669"/>
    <property type="project" value="UniProtKB-UniRule"/>
</dbReference>
<name>A0A512DA63_9CELL</name>
<dbReference type="GO" id="GO:0044209">
    <property type="term" value="P:AMP salvage"/>
    <property type="evidence" value="ECO:0007669"/>
    <property type="project" value="UniProtKB-UniRule"/>
</dbReference>
<keyword evidence="15" id="KW-1185">Reference proteome</keyword>
<dbReference type="Gene3D" id="3.40.50.2020">
    <property type="match status" value="1"/>
</dbReference>
<evidence type="ECO:0000256" key="4">
    <source>
        <dbReference type="ARBA" id="ARBA00004659"/>
    </source>
</evidence>
<gene>
    <name evidence="12 14" type="primary">apt</name>
    <name evidence="14" type="ORF">CAE01nite_10930</name>
</gene>
<dbReference type="NCBIfam" id="TIGR01090">
    <property type="entry name" value="apt"/>
    <property type="match status" value="1"/>
</dbReference>
<dbReference type="Pfam" id="PF00156">
    <property type="entry name" value="Pribosyltran"/>
    <property type="match status" value="1"/>
</dbReference>
<evidence type="ECO:0000313" key="15">
    <source>
        <dbReference type="Proteomes" id="UP000321181"/>
    </source>
</evidence>
<dbReference type="GO" id="GO:0006168">
    <property type="term" value="P:adenine salvage"/>
    <property type="evidence" value="ECO:0007669"/>
    <property type="project" value="InterPro"/>
</dbReference>
<keyword evidence="9 12" id="KW-0328">Glycosyltransferase</keyword>
<evidence type="ECO:0000313" key="14">
    <source>
        <dbReference type="EMBL" id="GEO33368.1"/>
    </source>
</evidence>
<dbReference type="PANTHER" id="PTHR32315">
    <property type="entry name" value="ADENINE PHOSPHORIBOSYLTRANSFERASE"/>
    <property type="match status" value="1"/>
</dbReference>
<comment type="function">
    <text evidence="2 12">Catalyzes a salvage reaction resulting in the formation of AMP, that is energically less costly than de novo synthesis.</text>
</comment>
<evidence type="ECO:0000256" key="9">
    <source>
        <dbReference type="ARBA" id="ARBA00022676"/>
    </source>
</evidence>
<dbReference type="NCBIfam" id="NF002634">
    <property type="entry name" value="PRK02304.1-3"/>
    <property type="match status" value="1"/>
</dbReference>
<dbReference type="RefSeq" id="WP_186816433.1">
    <property type="nucleotide sequence ID" value="NZ_BAAARM010000002.1"/>
</dbReference>
<dbReference type="AlphaFoldDB" id="A0A512DA63"/>
<comment type="caution">
    <text evidence="14">The sequence shown here is derived from an EMBL/GenBank/DDBJ whole genome shotgun (WGS) entry which is preliminary data.</text>
</comment>
<dbReference type="InterPro" id="IPR050054">
    <property type="entry name" value="UPRTase/APRTase"/>
</dbReference>
<dbReference type="GO" id="GO:0002055">
    <property type="term" value="F:adenine binding"/>
    <property type="evidence" value="ECO:0007669"/>
    <property type="project" value="TreeGrafter"/>
</dbReference>
<dbReference type="HAMAP" id="MF_00004">
    <property type="entry name" value="Aden_phosphoribosyltr"/>
    <property type="match status" value="1"/>
</dbReference>
<evidence type="ECO:0000256" key="12">
    <source>
        <dbReference type="HAMAP-Rule" id="MF_00004"/>
    </source>
</evidence>
<evidence type="ECO:0000256" key="11">
    <source>
        <dbReference type="ARBA" id="ARBA00022726"/>
    </source>
</evidence>
<comment type="subunit">
    <text evidence="6 12">Homodimer.</text>
</comment>
<evidence type="ECO:0000259" key="13">
    <source>
        <dbReference type="Pfam" id="PF00156"/>
    </source>
</evidence>
<keyword evidence="11 12" id="KW-0660">Purine salvage</keyword>
<organism evidence="14 15">
    <name type="scientific">Cellulomonas aerilata</name>
    <dbReference type="NCBI Taxonomy" id="515326"/>
    <lineage>
        <taxon>Bacteria</taxon>
        <taxon>Bacillati</taxon>
        <taxon>Actinomycetota</taxon>
        <taxon>Actinomycetes</taxon>
        <taxon>Micrococcales</taxon>
        <taxon>Cellulomonadaceae</taxon>
        <taxon>Cellulomonas</taxon>
    </lineage>
</organism>
<dbReference type="GO" id="GO:0016208">
    <property type="term" value="F:AMP binding"/>
    <property type="evidence" value="ECO:0007669"/>
    <property type="project" value="TreeGrafter"/>
</dbReference>
<feature type="domain" description="Phosphoribosyltransferase" evidence="13">
    <location>
        <begin position="34"/>
        <end position="156"/>
    </location>
</feature>
<evidence type="ECO:0000256" key="5">
    <source>
        <dbReference type="ARBA" id="ARBA00008391"/>
    </source>
</evidence>
<evidence type="ECO:0000256" key="1">
    <source>
        <dbReference type="ARBA" id="ARBA00000868"/>
    </source>
</evidence>
<dbReference type="GO" id="GO:0005737">
    <property type="term" value="C:cytoplasm"/>
    <property type="evidence" value="ECO:0007669"/>
    <property type="project" value="UniProtKB-SubCell"/>
</dbReference>
<reference evidence="14 15" key="1">
    <citation type="submission" date="2019-07" db="EMBL/GenBank/DDBJ databases">
        <title>Whole genome shotgun sequence of Cellulomonas aerilata NBRC 106308.</title>
        <authorList>
            <person name="Hosoyama A."/>
            <person name="Uohara A."/>
            <person name="Ohji S."/>
            <person name="Ichikawa N."/>
        </authorList>
    </citation>
    <scope>NUCLEOTIDE SEQUENCE [LARGE SCALE GENOMIC DNA]</scope>
    <source>
        <strain evidence="14 15">NBRC 106308</strain>
    </source>
</reference>
<evidence type="ECO:0000256" key="8">
    <source>
        <dbReference type="ARBA" id="ARBA00022490"/>
    </source>
</evidence>
<comment type="catalytic activity">
    <reaction evidence="1 12">
        <text>AMP + diphosphate = 5-phospho-alpha-D-ribose 1-diphosphate + adenine</text>
        <dbReference type="Rhea" id="RHEA:16609"/>
        <dbReference type="ChEBI" id="CHEBI:16708"/>
        <dbReference type="ChEBI" id="CHEBI:33019"/>
        <dbReference type="ChEBI" id="CHEBI:58017"/>
        <dbReference type="ChEBI" id="CHEBI:456215"/>
        <dbReference type="EC" id="2.4.2.7"/>
    </reaction>
</comment>
<comment type="subcellular location">
    <subcellularLocation>
        <location evidence="3 12">Cytoplasm</location>
    </subcellularLocation>
</comment>
<evidence type="ECO:0000256" key="6">
    <source>
        <dbReference type="ARBA" id="ARBA00011738"/>
    </source>
</evidence>
<dbReference type="GO" id="GO:0006166">
    <property type="term" value="P:purine ribonucleoside salvage"/>
    <property type="evidence" value="ECO:0007669"/>
    <property type="project" value="UniProtKB-UniRule"/>
</dbReference>
<accession>A0A512DA63</accession>
<comment type="pathway">
    <text evidence="4 12">Purine metabolism; AMP biosynthesis via salvage pathway; AMP from adenine: step 1/1.</text>
</comment>
<dbReference type="PANTHER" id="PTHR32315:SF3">
    <property type="entry name" value="ADENINE PHOSPHORIBOSYLTRANSFERASE"/>
    <property type="match status" value="1"/>
</dbReference>
<evidence type="ECO:0000256" key="10">
    <source>
        <dbReference type="ARBA" id="ARBA00022679"/>
    </source>
</evidence>
<dbReference type="EC" id="2.4.2.7" evidence="7 12"/>
<keyword evidence="8 12" id="KW-0963">Cytoplasm</keyword>
<dbReference type="InterPro" id="IPR005764">
    <property type="entry name" value="Ade_phspho_trans"/>
</dbReference>
<dbReference type="FunFam" id="3.40.50.2020:FF:000004">
    <property type="entry name" value="Adenine phosphoribosyltransferase"/>
    <property type="match status" value="1"/>
</dbReference>
<dbReference type="NCBIfam" id="NF002636">
    <property type="entry name" value="PRK02304.1-5"/>
    <property type="match status" value="1"/>
</dbReference>
<evidence type="ECO:0000256" key="3">
    <source>
        <dbReference type="ARBA" id="ARBA00004496"/>
    </source>
</evidence>
<dbReference type="EMBL" id="BJYY01000007">
    <property type="protein sequence ID" value="GEO33368.1"/>
    <property type="molecule type" value="Genomic_DNA"/>
</dbReference>